<evidence type="ECO:0000256" key="1">
    <source>
        <dbReference type="SAM" id="MobiDB-lite"/>
    </source>
</evidence>
<evidence type="ECO:0000313" key="3">
    <source>
        <dbReference type="Proteomes" id="UP001054945"/>
    </source>
</evidence>
<accession>A0AAV4YB25</accession>
<feature type="region of interest" description="Disordered" evidence="1">
    <location>
        <begin position="31"/>
        <end position="70"/>
    </location>
</feature>
<feature type="compositionally biased region" description="Basic and acidic residues" evidence="1">
    <location>
        <begin position="36"/>
        <end position="52"/>
    </location>
</feature>
<name>A0AAV4YB25_CAEEX</name>
<protein>
    <submittedName>
        <fullName evidence="2">Uncharacterized protein</fullName>
    </submittedName>
</protein>
<proteinExistence type="predicted"/>
<feature type="region of interest" description="Disordered" evidence="1">
    <location>
        <begin position="1"/>
        <end position="20"/>
    </location>
</feature>
<dbReference type="AlphaFoldDB" id="A0AAV4YB25"/>
<comment type="caution">
    <text evidence="2">The sequence shown here is derived from an EMBL/GenBank/DDBJ whole genome shotgun (WGS) entry which is preliminary data.</text>
</comment>
<evidence type="ECO:0000313" key="2">
    <source>
        <dbReference type="EMBL" id="GIZ03367.1"/>
    </source>
</evidence>
<dbReference type="EMBL" id="BPLR01001594">
    <property type="protein sequence ID" value="GIZ03367.1"/>
    <property type="molecule type" value="Genomic_DNA"/>
</dbReference>
<reference evidence="2 3" key="1">
    <citation type="submission" date="2021-06" db="EMBL/GenBank/DDBJ databases">
        <title>Caerostris extrusa draft genome.</title>
        <authorList>
            <person name="Kono N."/>
            <person name="Arakawa K."/>
        </authorList>
    </citation>
    <scope>NUCLEOTIDE SEQUENCE [LARGE SCALE GENOMIC DNA]</scope>
</reference>
<dbReference type="Proteomes" id="UP001054945">
    <property type="component" value="Unassembled WGS sequence"/>
</dbReference>
<gene>
    <name evidence="2" type="ORF">CEXT_726791</name>
</gene>
<keyword evidence="3" id="KW-1185">Reference proteome</keyword>
<organism evidence="2 3">
    <name type="scientific">Caerostris extrusa</name>
    <name type="common">Bark spider</name>
    <name type="synonym">Caerostris bankana</name>
    <dbReference type="NCBI Taxonomy" id="172846"/>
    <lineage>
        <taxon>Eukaryota</taxon>
        <taxon>Metazoa</taxon>
        <taxon>Ecdysozoa</taxon>
        <taxon>Arthropoda</taxon>
        <taxon>Chelicerata</taxon>
        <taxon>Arachnida</taxon>
        <taxon>Araneae</taxon>
        <taxon>Araneomorphae</taxon>
        <taxon>Entelegynae</taxon>
        <taxon>Araneoidea</taxon>
        <taxon>Araneidae</taxon>
        <taxon>Caerostris</taxon>
    </lineage>
</organism>
<sequence length="70" mass="7628">MANLRKQVDRSPSQAEKEDVGVWCRVTKIQSSRGKRAGDTLDNKPLRKETSEGRAASPAANAVKSCQRGT</sequence>